<proteinExistence type="predicted"/>
<dbReference type="Proteomes" id="UP000438429">
    <property type="component" value="Unassembled WGS sequence"/>
</dbReference>
<protein>
    <submittedName>
        <fullName evidence="1">Uncharacterized protein</fullName>
    </submittedName>
</protein>
<comment type="caution">
    <text evidence="1">The sequence shown here is derived from an EMBL/GenBank/DDBJ whole genome shotgun (WGS) entry which is preliminary data.</text>
</comment>
<evidence type="ECO:0000313" key="2">
    <source>
        <dbReference type="Proteomes" id="UP000438429"/>
    </source>
</evidence>
<reference evidence="1 2" key="1">
    <citation type="submission" date="2019-06" db="EMBL/GenBank/DDBJ databases">
        <title>Draft genomes of female and male turbot (Scophthalmus maximus).</title>
        <authorList>
            <person name="Xu H."/>
            <person name="Xu X.-W."/>
            <person name="Shao C."/>
            <person name="Chen S."/>
        </authorList>
    </citation>
    <scope>NUCLEOTIDE SEQUENCE [LARGE SCALE GENOMIC DNA]</scope>
    <source>
        <strain evidence="1">Ysfricsl-2016a</strain>
        <tissue evidence="1">Blood</tissue>
    </source>
</reference>
<sequence>MLLQIQKTLLREYYNGIPAPFLLSNSIMLKTYCRHGRTKVSAVSVSDCSVELEDIAQLCPLIRTNELFPDRGSVCCGSNVVSEQRNQHKNLFDLILLVVYASNYESNFNYILDVKCAVVLFLMKVLKLKQNSKDTGREKIAKLVFGDSFHHVDFYTPKYEHWRGTHGTSIHKCLRFVEKTIWIDDSVKNSLQYVDRMTKKINGSSPAYMLTLREIVKK</sequence>
<organism evidence="1 2">
    <name type="scientific">Scophthalmus maximus</name>
    <name type="common">Turbot</name>
    <name type="synonym">Psetta maxima</name>
    <dbReference type="NCBI Taxonomy" id="52904"/>
    <lineage>
        <taxon>Eukaryota</taxon>
        <taxon>Metazoa</taxon>
        <taxon>Chordata</taxon>
        <taxon>Craniata</taxon>
        <taxon>Vertebrata</taxon>
        <taxon>Euteleostomi</taxon>
        <taxon>Actinopterygii</taxon>
        <taxon>Neopterygii</taxon>
        <taxon>Teleostei</taxon>
        <taxon>Neoteleostei</taxon>
        <taxon>Acanthomorphata</taxon>
        <taxon>Carangaria</taxon>
        <taxon>Pleuronectiformes</taxon>
        <taxon>Pleuronectoidei</taxon>
        <taxon>Scophthalmidae</taxon>
        <taxon>Scophthalmus</taxon>
    </lineage>
</organism>
<accession>A0A6A4S5H6</accession>
<gene>
    <name evidence="1" type="ORF">F2P81_018738</name>
</gene>
<name>A0A6A4S5H6_SCOMX</name>
<dbReference type="AlphaFoldDB" id="A0A6A4S5H6"/>
<evidence type="ECO:0000313" key="1">
    <source>
        <dbReference type="EMBL" id="KAF0029633.1"/>
    </source>
</evidence>
<dbReference type="EMBL" id="VEVO01000016">
    <property type="protein sequence ID" value="KAF0029633.1"/>
    <property type="molecule type" value="Genomic_DNA"/>
</dbReference>